<evidence type="ECO:0000313" key="2">
    <source>
        <dbReference type="Proteomes" id="UP000593577"/>
    </source>
</evidence>
<evidence type="ECO:0000313" key="1">
    <source>
        <dbReference type="EMBL" id="MBA0696496.1"/>
    </source>
</evidence>
<keyword evidence="2" id="KW-1185">Reference proteome</keyword>
<sequence>MDYFWSIPEYATMDGVIRSNIKIFERGYVVDQTSKSLNPNLESILRRLKHYQRWRVLTLMTRRRLARFMGHECLLRRNLGGNQGIHKKSLANRSNKGKKTLTGVIKGTEAPSINGGQLDFRAQKQTNSPRPLDYGSFLNLRENKLVLGIKLSQEIGSSTGLTVSEDLPIHYLAVEKFGRQQQSVAAITGSEIKVWTGDGGSGLVEVPIADSNGGLNPNRHTTITFKEVKKSSDGVSTEGGTILVL</sequence>
<comment type="caution">
    <text evidence="1">The sequence shown here is derived from an EMBL/GenBank/DDBJ whole genome shotgun (WGS) entry which is preliminary data.</text>
</comment>
<gene>
    <name evidence="1" type="ORF">Goari_003043</name>
</gene>
<dbReference type="Proteomes" id="UP000593577">
    <property type="component" value="Unassembled WGS sequence"/>
</dbReference>
<organism evidence="1 2">
    <name type="scientific">Gossypium aridum</name>
    <name type="common">American cotton</name>
    <name type="synonym">Erioxylum aridum</name>
    <dbReference type="NCBI Taxonomy" id="34290"/>
    <lineage>
        <taxon>Eukaryota</taxon>
        <taxon>Viridiplantae</taxon>
        <taxon>Streptophyta</taxon>
        <taxon>Embryophyta</taxon>
        <taxon>Tracheophyta</taxon>
        <taxon>Spermatophyta</taxon>
        <taxon>Magnoliopsida</taxon>
        <taxon>eudicotyledons</taxon>
        <taxon>Gunneridae</taxon>
        <taxon>Pentapetalae</taxon>
        <taxon>rosids</taxon>
        <taxon>malvids</taxon>
        <taxon>Malvales</taxon>
        <taxon>Malvaceae</taxon>
        <taxon>Malvoideae</taxon>
        <taxon>Gossypium</taxon>
    </lineage>
</organism>
<proteinExistence type="predicted"/>
<reference evidence="1 2" key="1">
    <citation type="journal article" date="2019" name="Genome Biol. Evol.">
        <title>Insights into the evolution of the New World diploid cottons (Gossypium, subgenus Houzingenia) based on genome sequencing.</title>
        <authorList>
            <person name="Grover C.E."/>
            <person name="Arick M.A. 2nd"/>
            <person name="Thrash A."/>
            <person name="Conover J.L."/>
            <person name="Sanders W.S."/>
            <person name="Peterson D.G."/>
            <person name="Frelichowski J.E."/>
            <person name="Scheffler J.A."/>
            <person name="Scheffler B.E."/>
            <person name="Wendel J.F."/>
        </authorList>
    </citation>
    <scope>NUCLEOTIDE SEQUENCE [LARGE SCALE GENOMIC DNA]</scope>
    <source>
        <strain evidence="1">185</strain>
        <tissue evidence="1">Leaf</tissue>
    </source>
</reference>
<accession>A0A7J8YA78</accession>
<dbReference type="AlphaFoldDB" id="A0A7J8YA78"/>
<dbReference type="EMBL" id="JABFAA010000011">
    <property type="protein sequence ID" value="MBA0696496.1"/>
    <property type="molecule type" value="Genomic_DNA"/>
</dbReference>
<protein>
    <submittedName>
        <fullName evidence="1">Uncharacterized protein</fullName>
    </submittedName>
</protein>
<name>A0A7J8YA78_GOSAI</name>
<feature type="non-terminal residue" evidence="1">
    <location>
        <position position="245"/>
    </location>
</feature>